<accession>A0AAD5EEQ5</accession>
<comment type="caution">
    <text evidence="2">The sequence shown here is derived from an EMBL/GenBank/DDBJ whole genome shotgun (WGS) entry which is preliminary data.</text>
</comment>
<reference evidence="2" key="2">
    <citation type="journal article" date="2022" name="Proc. Natl. Acad. Sci. U.S.A.">
        <title>Diploid-dominant life cycles characterize the early evolution of Fungi.</title>
        <authorList>
            <person name="Amses K.R."/>
            <person name="Simmons D.R."/>
            <person name="Longcore J.E."/>
            <person name="Mondo S.J."/>
            <person name="Seto K."/>
            <person name="Jeronimo G.H."/>
            <person name="Bonds A.E."/>
            <person name="Quandt C.A."/>
            <person name="Davis W.J."/>
            <person name="Chang Y."/>
            <person name="Federici B.A."/>
            <person name="Kuo A."/>
            <person name="LaButti K."/>
            <person name="Pangilinan J."/>
            <person name="Andreopoulos W."/>
            <person name="Tritt A."/>
            <person name="Riley R."/>
            <person name="Hundley H."/>
            <person name="Johnson J."/>
            <person name="Lipzen A."/>
            <person name="Barry K."/>
            <person name="Lang B.F."/>
            <person name="Cuomo C.A."/>
            <person name="Buchler N.E."/>
            <person name="Grigoriev I.V."/>
            <person name="Spatafora J.W."/>
            <person name="Stajich J.E."/>
            <person name="James T.Y."/>
        </authorList>
    </citation>
    <scope>NUCLEOTIDE SEQUENCE</scope>
    <source>
        <strain evidence="2">AG</strain>
    </source>
</reference>
<dbReference type="GeneID" id="75912762"/>
<dbReference type="RefSeq" id="XP_051446843.1">
    <property type="nucleotide sequence ID" value="XM_051587417.1"/>
</dbReference>
<feature type="compositionally biased region" description="Low complexity" evidence="1">
    <location>
        <begin position="7"/>
        <end position="23"/>
    </location>
</feature>
<feature type="region of interest" description="Disordered" evidence="1">
    <location>
        <begin position="189"/>
        <end position="209"/>
    </location>
</feature>
<feature type="compositionally biased region" description="Basic and acidic residues" evidence="1">
    <location>
        <begin position="136"/>
        <end position="153"/>
    </location>
</feature>
<evidence type="ECO:0000256" key="1">
    <source>
        <dbReference type="SAM" id="MobiDB-lite"/>
    </source>
</evidence>
<feature type="region of interest" description="Disordered" evidence="1">
    <location>
        <begin position="136"/>
        <end position="161"/>
    </location>
</feature>
<evidence type="ECO:0000313" key="2">
    <source>
        <dbReference type="EMBL" id="KAI8581839.1"/>
    </source>
</evidence>
<protein>
    <submittedName>
        <fullName evidence="2">Uncharacterized protein</fullName>
    </submittedName>
</protein>
<keyword evidence="3" id="KW-1185">Reference proteome</keyword>
<feature type="region of interest" description="Disordered" evidence="1">
    <location>
        <begin position="1"/>
        <end position="104"/>
    </location>
</feature>
<sequence length="209" mass="22331">MSNNQHLPLQANQPPNDQAPPQDSFVPMNMQNNMAPQPPSTMPVPPQSSIPLGQPSTAQVIPDSSNPYNYSVNQASYNQATPASGLHEPISAAPGGTSDTDPQLTKITSSFSFATGFVQEKLGSIIGSDEMVHTGKSTQDKANQDWADADNKRKSGVPSRIGGEYESIMGTIMQKVGYVAGDPEMEARAALRAQQGREEVSKVTGDRPY</sequence>
<evidence type="ECO:0000313" key="3">
    <source>
        <dbReference type="Proteomes" id="UP001206595"/>
    </source>
</evidence>
<feature type="compositionally biased region" description="Polar residues" evidence="1">
    <location>
        <begin position="50"/>
        <end position="82"/>
    </location>
</feature>
<name>A0AAD5EEQ5_UMBRA</name>
<dbReference type="Proteomes" id="UP001206595">
    <property type="component" value="Unassembled WGS sequence"/>
</dbReference>
<dbReference type="EMBL" id="MU620904">
    <property type="protein sequence ID" value="KAI8581839.1"/>
    <property type="molecule type" value="Genomic_DNA"/>
</dbReference>
<organism evidence="2 3">
    <name type="scientific">Umbelopsis ramanniana AG</name>
    <dbReference type="NCBI Taxonomy" id="1314678"/>
    <lineage>
        <taxon>Eukaryota</taxon>
        <taxon>Fungi</taxon>
        <taxon>Fungi incertae sedis</taxon>
        <taxon>Mucoromycota</taxon>
        <taxon>Mucoromycotina</taxon>
        <taxon>Umbelopsidomycetes</taxon>
        <taxon>Umbelopsidales</taxon>
        <taxon>Umbelopsidaceae</taxon>
        <taxon>Umbelopsis</taxon>
    </lineage>
</organism>
<feature type="compositionally biased region" description="Pro residues" evidence="1">
    <location>
        <begin position="36"/>
        <end position="48"/>
    </location>
</feature>
<reference evidence="2" key="1">
    <citation type="submission" date="2021-06" db="EMBL/GenBank/DDBJ databases">
        <authorList>
            <consortium name="DOE Joint Genome Institute"/>
            <person name="Mondo S.J."/>
            <person name="Amses K.R."/>
            <person name="Simmons D.R."/>
            <person name="Longcore J.E."/>
            <person name="Seto K."/>
            <person name="Alves G.H."/>
            <person name="Bonds A.E."/>
            <person name="Quandt C.A."/>
            <person name="Davis W.J."/>
            <person name="Chang Y."/>
            <person name="Letcher P.M."/>
            <person name="Powell M.J."/>
            <person name="Kuo A."/>
            <person name="Labutti K."/>
            <person name="Pangilinan J."/>
            <person name="Andreopoulos W."/>
            <person name="Tritt A."/>
            <person name="Riley R."/>
            <person name="Hundley H."/>
            <person name="Johnson J."/>
            <person name="Lipzen A."/>
            <person name="Barry K."/>
            <person name="Berbee M.L."/>
            <person name="Buchler N.E."/>
            <person name="Grigoriev I.V."/>
            <person name="Spatafora J.W."/>
            <person name="Stajich J.E."/>
            <person name="James T.Y."/>
        </authorList>
    </citation>
    <scope>NUCLEOTIDE SEQUENCE</scope>
    <source>
        <strain evidence="2">AG</strain>
    </source>
</reference>
<proteinExistence type="predicted"/>
<dbReference type="AlphaFoldDB" id="A0AAD5EEQ5"/>
<gene>
    <name evidence="2" type="ORF">K450DRAFT_231401</name>
</gene>